<dbReference type="Proteomes" id="UP000244803">
    <property type="component" value="Chromosome 1"/>
</dbReference>
<accession>A0A976SKE2</accession>
<keyword evidence="1" id="KW-0812">Transmembrane</keyword>
<name>A0A976SKE2_THEOR</name>
<evidence type="ECO:0000313" key="4">
    <source>
        <dbReference type="Proteomes" id="UP000244803"/>
    </source>
</evidence>
<gene>
    <name evidence="3" type="ORF">MACJ_003493</name>
</gene>
<dbReference type="PROSITE" id="PS01186">
    <property type="entry name" value="EGF_2"/>
    <property type="match status" value="1"/>
</dbReference>
<dbReference type="InterPro" id="IPR000742">
    <property type="entry name" value="EGF"/>
</dbReference>
<evidence type="ECO:0000313" key="3">
    <source>
        <dbReference type="EMBL" id="UVC54159.1"/>
    </source>
</evidence>
<sequence>MHFLLYINMIHSVFIIFSSFCILAVDCFFYQALPLVVHKTNNTYTAYCPWNDTRDPNLMCKIYKNVMGYCHKDVTPTFQGFVNPLVQKLFSGDNCKHLKDMYKDVSTDAGTCKNYSLCFNISGNRSMCTCDAGYFGDSYAGCKKHCYSDAECVSPVSHCRTGTGSVLSYCTCNTGYQGDGVMCYRNPCGDDRYKKCGDNRNKVCVPTGPGDNDYKCMCPNGQFLDYSNKCVPEVTLLKDTVLTLTGKNIQNGSRVEAGECISFVLNENTKSMFFHKNSGDSIYVRRPIKNENVFTVFFVLTDEVTAFSALHDTAFGLSKLYSISNTFKNCKFGQVKVIRPNGHEIVVGEDTTEKVEVNVRSLNAEELVGGLKTASILPEEVLEGEVSFVEVRPLSTLELHGPRTQEL</sequence>
<feature type="transmembrane region" description="Helical" evidence="1">
    <location>
        <begin position="12"/>
        <end position="33"/>
    </location>
</feature>
<protein>
    <recommendedName>
        <fullName evidence="2">EGF-like domain-containing protein</fullName>
    </recommendedName>
</protein>
<keyword evidence="1" id="KW-1133">Transmembrane helix</keyword>
<feature type="domain" description="EGF-like" evidence="2">
    <location>
        <begin position="128"/>
        <end position="142"/>
    </location>
</feature>
<dbReference type="EMBL" id="CP056065">
    <property type="protein sequence ID" value="UVC54159.1"/>
    <property type="molecule type" value="Genomic_DNA"/>
</dbReference>
<organism evidence="3 4">
    <name type="scientific">Theileria orientalis</name>
    <dbReference type="NCBI Taxonomy" id="68886"/>
    <lineage>
        <taxon>Eukaryota</taxon>
        <taxon>Sar</taxon>
        <taxon>Alveolata</taxon>
        <taxon>Apicomplexa</taxon>
        <taxon>Aconoidasida</taxon>
        <taxon>Piroplasmida</taxon>
        <taxon>Theileriidae</taxon>
        <taxon>Theileria</taxon>
    </lineage>
</organism>
<proteinExistence type="predicted"/>
<evidence type="ECO:0000259" key="2">
    <source>
        <dbReference type="PROSITE" id="PS01186"/>
    </source>
</evidence>
<reference evidence="3" key="1">
    <citation type="submission" date="2022-07" db="EMBL/GenBank/DDBJ databases">
        <title>Evaluation of T. orientalis genome assembly methods using nanopore sequencing and analysis of variation between genomes.</title>
        <authorList>
            <person name="Yam J."/>
            <person name="Micallef M.L."/>
            <person name="Liu M."/>
            <person name="Djordjevic S.P."/>
            <person name="Bogema D.R."/>
            <person name="Jenkins C."/>
        </authorList>
    </citation>
    <scope>NUCLEOTIDE SEQUENCE</scope>
    <source>
        <strain evidence="3">Fish Creek</strain>
    </source>
</reference>
<dbReference type="AlphaFoldDB" id="A0A976SKE2"/>
<evidence type="ECO:0000256" key="1">
    <source>
        <dbReference type="SAM" id="Phobius"/>
    </source>
</evidence>
<keyword evidence="1" id="KW-0472">Membrane</keyword>